<gene>
    <name evidence="1" type="ORF">I7X30_01805</name>
</gene>
<name>A0ABS0SJ73_9FLAO</name>
<sequence length="173" mass="20429">MNQKFKIKCYVWKEDLGDTPKISYKLIEYVWNYIEEKFLMPKKIWVNDKYTYIFGLWLEKKKPEQLCFQENIFNTEETKYNTLKFRAAVNSMKQTSLYVTSTLIDGQTPPNVCASMIYDVFALLILLYTKKLTPEDFIKEKEGLDQTIINSFPFPASIEESNLIVIEEGEKVE</sequence>
<comment type="caution">
    <text evidence="1">The sequence shown here is derived from an EMBL/GenBank/DDBJ whole genome shotgun (WGS) entry which is preliminary data.</text>
</comment>
<organism evidence="1 2">
    <name type="scientific">Capnocytophaga periodontitidis</name>
    <dbReference type="NCBI Taxonomy" id="2795027"/>
    <lineage>
        <taxon>Bacteria</taxon>
        <taxon>Pseudomonadati</taxon>
        <taxon>Bacteroidota</taxon>
        <taxon>Flavobacteriia</taxon>
        <taxon>Flavobacteriales</taxon>
        <taxon>Flavobacteriaceae</taxon>
        <taxon>Capnocytophaga</taxon>
    </lineage>
</organism>
<proteinExistence type="predicted"/>
<dbReference type="EMBL" id="JAEFDC010000001">
    <property type="protein sequence ID" value="MBI1645799.1"/>
    <property type="molecule type" value="Genomic_DNA"/>
</dbReference>
<evidence type="ECO:0000313" key="1">
    <source>
        <dbReference type="EMBL" id="MBI1645799.1"/>
    </source>
</evidence>
<evidence type="ECO:0000313" key="2">
    <source>
        <dbReference type="Proteomes" id="UP000641139"/>
    </source>
</evidence>
<reference evidence="1 2" key="1">
    <citation type="journal article" date="2021" name="Int. J. Syst. Evol. Microbiol.">
        <title>Capnocytophaga periodontitidis sp. nov., isolated from subgingival plaque of periodontitis patient.</title>
        <authorList>
            <person name="Zhang Y."/>
            <person name="Qiao D."/>
            <person name="Shi W."/>
            <person name="Wu D."/>
            <person name="Cai M."/>
        </authorList>
    </citation>
    <scope>NUCLEOTIDE SEQUENCE [LARGE SCALE GENOMIC DNA]</scope>
    <source>
        <strain evidence="1 2">051621</strain>
    </source>
</reference>
<keyword evidence="2" id="KW-1185">Reference proteome</keyword>
<dbReference type="RefSeq" id="WP_198465778.1">
    <property type="nucleotide sequence ID" value="NZ_JAEFDC010000001.1"/>
</dbReference>
<accession>A0ABS0SJ73</accession>
<dbReference type="Proteomes" id="UP000641139">
    <property type="component" value="Unassembled WGS sequence"/>
</dbReference>
<protein>
    <submittedName>
        <fullName evidence="1">Uncharacterized protein</fullName>
    </submittedName>
</protein>